<dbReference type="AlphaFoldDB" id="G5A8F9"/>
<dbReference type="Proteomes" id="UP000002640">
    <property type="component" value="Unassembled WGS sequence"/>
</dbReference>
<organism evidence="1 2">
    <name type="scientific">Phytophthora sojae (strain P6497)</name>
    <name type="common">Soybean stem and root rot agent</name>
    <name type="synonym">Phytophthora megasperma f. sp. glycines</name>
    <dbReference type="NCBI Taxonomy" id="1094619"/>
    <lineage>
        <taxon>Eukaryota</taxon>
        <taxon>Sar</taxon>
        <taxon>Stramenopiles</taxon>
        <taxon>Oomycota</taxon>
        <taxon>Peronosporomycetes</taxon>
        <taxon>Peronosporales</taxon>
        <taxon>Peronosporaceae</taxon>
        <taxon>Phytophthora</taxon>
    </lineage>
</organism>
<evidence type="ECO:0000313" key="2">
    <source>
        <dbReference type="Proteomes" id="UP000002640"/>
    </source>
</evidence>
<name>G5A8F9_PHYSP</name>
<evidence type="ECO:0000313" key="1">
    <source>
        <dbReference type="EMBL" id="EGZ08185.1"/>
    </source>
</evidence>
<dbReference type="EMBL" id="JH159161">
    <property type="protein sequence ID" value="EGZ08185.1"/>
    <property type="molecule type" value="Genomic_DNA"/>
</dbReference>
<protein>
    <submittedName>
        <fullName evidence="1">Uncharacterized protein</fullName>
    </submittedName>
</protein>
<reference evidence="1 2" key="1">
    <citation type="journal article" date="2006" name="Science">
        <title>Phytophthora genome sequences uncover evolutionary origins and mechanisms of pathogenesis.</title>
        <authorList>
            <person name="Tyler B.M."/>
            <person name="Tripathy S."/>
            <person name="Zhang X."/>
            <person name="Dehal P."/>
            <person name="Jiang R.H."/>
            <person name="Aerts A."/>
            <person name="Arredondo F.D."/>
            <person name="Baxter L."/>
            <person name="Bensasson D."/>
            <person name="Beynon J.L."/>
            <person name="Chapman J."/>
            <person name="Damasceno C.M."/>
            <person name="Dorrance A.E."/>
            <person name="Dou D."/>
            <person name="Dickerman A.W."/>
            <person name="Dubchak I.L."/>
            <person name="Garbelotto M."/>
            <person name="Gijzen M."/>
            <person name="Gordon S.G."/>
            <person name="Govers F."/>
            <person name="Grunwald N.J."/>
            <person name="Huang W."/>
            <person name="Ivors K.L."/>
            <person name="Jones R.W."/>
            <person name="Kamoun S."/>
            <person name="Krampis K."/>
            <person name="Lamour K.H."/>
            <person name="Lee M.K."/>
            <person name="McDonald W.H."/>
            <person name="Medina M."/>
            <person name="Meijer H.J."/>
            <person name="Nordberg E.K."/>
            <person name="Maclean D.J."/>
            <person name="Ospina-Giraldo M.D."/>
            <person name="Morris P.F."/>
            <person name="Phuntumart V."/>
            <person name="Putnam N.H."/>
            <person name="Rash S."/>
            <person name="Rose J.K."/>
            <person name="Sakihama Y."/>
            <person name="Salamov A.A."/>
            <person name="Savidor A."/>
            <person name="Scheuring C.F."/>
            <person name="Smith B.M."/>
            <person name="Sobral B.W."/>
            <person name="Terry A."/>
            <person name="Torto-Alalibo T.A."/>
            <person name="Win J."/>
            <person name="Xu Z."/>
            <person name="Zhang H."/>
            <person name="Grigoriev I.V."/>
            <person name="Rokhsar D.S."/>
            <person name="Boore J.L."/>
        </authorList>
    </citation>
    <scope>NUCLEOTIDE SEQUENCE [LARGE SCALE GENOMIC DNA]</scope>
    <source>
        <strain evidence="1 2">P6497</strain>
    </source>
</reference>
<accession>G5A8F9</accession>
<dbReference type="InParanoid" id="G5A8F9"/>
<keyword evidence="2" id="KW-1185">Reference proteome</keyword>
<dbReference type="RefSeq" id="XP_009536357.1">
    <property type="nucleotide sequence ID" value="XM_009538062.1"/>
</dbReference>
<dbReference type="KEGG" id="psoj:PHYSODRAFT_306215"/>
<proteinExistence type="predicted"/>
<gene>
    <name evidence="1" type="ORF">PHYSODRAFT_306215</name>
</gene>
<dbReference type="GeneID" id="20642669"/>
<sequence>MFEERIPVRFEFILDARVERGLGLGVDDFVRRKVVAHQVFMLFCGTSLRETSSQAYRTCLSKIAALNTEVSERDNGVDITIPVYVNFHTGFAQVHVQGIVEFLDTVATDPNLSGALLAMMRSKLGVAHVGLALDMDFVDGAPTDQGPFAHVMRNIMANNRRPAAPSSESSSPLKKSLVEVDCIRTFLEESTTSLCGAGAVHSRLREADAEEFVAVLESEHPEGYLFGLPRGQMEAREAIVNANAPTEVLLFDEPVHCVWILSDDGESEWVSVLVPGHGKCQVQRCNLTFPARASGMDSSLNELRSLTLDFDDNRVPDTSGFARFLAAIGPRLKCLTISKGKAEFDDNIVLQCCPALDELVLYEGAVDIRLNIAEIHESKRKLLKLTYNWADLAASLADFADLSNAL</sequence>